<dbReference type="InterPro" id="IPR050683">
    <property type="entry name" value="Bact_Polysacc_Export_ATP-bd"/>
</dbReference>
<dbReference type="KEGG" id="pfer:IRI77_23770"/>
<dbReference type="Pfam" id="PF14524">
    <property type="entry name" value="Wzt_C"/>
    <property type="match status" value="1"/>
</dbReference>
<accession>A0A7S7SI91</accession>
<dbReference type="GO" id="GO:0005524">
    <property type="term" value="F:ATP binding"/>
    <property type="evidence" value="ECO:0007669"/>
    <property type="project" value="UniProtKB-KW"/>
</dbReference>
<organism evidence="6 7">
    <name type="scientific">Paludibaculum fermentans</name>
    <dbReference type="NCBI Taxonomy" id="1473598"/>
    <lineage>
        <taxon>Bacteria</taxon>
        <taxon>Pseudomonadati</taxon>
        <taxon>Acidobacteriota</taxon>
        <taxon>Terriglobia</taxon>
        <taxon>Bryobacterales</taxon>
        <taxon>Bryobacteraceae</taxon>
        <taxon>Paludibaculum</taxon>
    </lineage>
</organism>
<dbReference type="GO" id="GO:0016887">
    <property type="term" value="F:ATP hydrolysis activity"/>
    <property type="evidence" value="ECO:0007669"/>
    <property type="project" value="InterPro"/>
</dbReference>
<keyword evidence="2" id="KW-0813">Transport</keyword>
<dbReference type="InterPro" id="IPR029439">
    <property type="entry name" value="Wzt_C"/>
</dbReference>
<name>A0A7S7SI91_PALFE</name>
<dbReference type="AlphaFoldDB" id="A0A7S7SI91"/>
<dbReference type="SUPFAM" id="SSF52540">
    <property type="entry name" value="P-loop containing nucleoside triphosphate hydrolases"/>
    <property type="match status" value="1"/>
</dbReference>
<proteinExistence type="inferred from homology"/>
<keyword evidence="7" id="KW-1185">Reference proteome</keyword>
<dbReference type="Gene3D" id="2.70.50.60">
    <property type="entry name" value="abc- transporter (atp binding component) like domain"/>
    <property type="match status" value="1"/>
</dbReference>
<dbReference type="Gene3D" id="3.40.50.300">
    <property type="entry name" value="P-loop containing nucleotide triphosphate hydrolases"/>
    <property type="match status" value="1"/>
</dbReference>
<comment type="similarity">
    <text evidence="1">Belongs to the ABC transporter superfamily.</text>
</comment>
<dbReference type="Proteomes" id="UP000593892">
    <property type="component" value="Chromosome"/>
</dbReference>
<evidence type="ECO:0000259" key="5">
    <source>
        <dbReference type="PROSITE" id="PS50893"/>
    </source>
</evidence>
<dbReference type="EMBL" id="CP063849">
    <property type="protein sequence ID" value="QOY85824.1"/>
    <property type="molecule type" value="Genomic_DNA"/>
</dbReference>
<dbReference type="SMART" id="SM00382">
    <property type="entry name" value="AAA"/>
    <property type="match status" value="1"/>
</dbReference>
<dbReference type="InterPro" id="IPR027417">
    <property type="entry name" value="P-loop_NTPase"/>
</dbReference>
<dbReference type="PROSITE" id="PS50893">
    <property type="entry name" value="ABC_TRANSPORTER_2"/>
    <property type="match status" value="1"/>
</dbReference>
<feature type="domain" description="ABC transporter" evidence="5">
    <location>
        <begin position="21"/>
        <end position="245"/>
    </location>
</feature>
<evidence type="ECO:0000256" key="1">
    <source>
        <dbReference type="ARBA" id="ARBA00005417"/>
    </source>
</evidence>
<protein>
    <submittedName>
        <fullName evidence="6">ABC transporter ATP-binding protein</fullName>
    </submittedName>
</protein>
<dbReference type="InterPro" id="IPR003593">
    <property type="entry name" value="AAA+_ATPase"/>
</dbReference>
<evidence type="ECO:0000256" key="3">
    <source>
        <dbReference type="ARBA" id="ARBA00022741"/>
    </source>
</evidence>
<dbReference type="RefSeq" id="WP_194447494.1">
    <property type="nucleotide sequence ID" value="NZ_CP063849.1"/>
</dbReference>
<reference evidence="6 7" key="1">
    <citation type="submission" date="2020-10" db="EMBL/GenBank/DDBJ databases">
        <title>Complete genome sequence of Paludibaculum fermentans P105T, a facultatively anaerobic acidobacterium capable of dissimilatory Fe(III) reduction.</title>
        <authorList>
            <person name="Dedysh S.N."/>
            <person name="Beletsky A.V."/>
            <person name="Kulichevskaya I.S."/>
            <person name="Mardanov A.V."/>
            <person name="Ravin N.V."/>
        </authorList>
    </citation>
    <scope>NUCLEOTIDE SEQUENCE [LARGE SCALE GENOMIC DNA]</scope>
    <source>
        <strain evidence="6 7">P105</strain>
    </source>
</reference>
<dbReference type="InterPro" id="IPR003439">
    <property type="entry name" value="ABC_transporter-like_ATP-bd"/>
</dbReference>
<dbReference type="PANTHER" id="PTHR46743">
    <property type="entry name" value="TEICHOIC ACIDS EXPORT ATP-BINDING PROTEIN TAGH"/>
    <property type="match status" value="1"/>
</dbReference>
<keyword evidence="4 6" id="KW-0067">ATP-binding</keyword>
<dbReference type="GO" id="GO:0140359">
    <property type="term" value="F:ABC-type transporter activity"/>
    <property type="evidence" value="ECO:0007669"/>
    <property type="project" value="InterPro"/>
</dbReference>
<evidence type="ECO:0000256" key="2">
    <source>
        <dbReference type="ARBA" id="ARBA00022448"/>
    </source>
</evidence>
<evidence type="ECO:0000313" key="7">
    <source>
        <dbReference type="Proteomes" id="UP000593892"/>
    </source>
</evidence>
<dbReference type="InterPro" id="IPR015860">
    <property type="entry name" value="ABC_transpr_TagH-like"/>
</dbReference>
<dbReference type="GO" id="GO:0016020">
    <property type="term" value="C:membrane"/>
    <property type="evidence" value="ECO:0007669"/>
    <property type="project" value="InterPro"/>
</dbReference>
<dbReference type="CDD" id="cd10147">
    <property type="entry name" value="Wzt_C-like"/>
    <property type="match status" value="1"/>
</dbReference>
<sequence length="436" mass="48451">MSLIQFQAVSKSYPIYSSPSDRLKELLTFNRRKFHQDFWALRDVSFEVPRGQTFCIVGENGSGKSTLLQIVAGILAPTSGSASVNGRVSALLELGSGFNPEFSGRDNVYLNAAILGFSSAQIDRVYRQIEEFAEIGDFINQPVKTYSSGMVVRLAFAVAIHVDPEILIVDEALAVGDIYFRQRCLRKVHEMRARGVTILFVSHAAGDVKALGDRTMWLDKGRVRELGNTDMVVSKYLAAMVEKDTGYLELKHRDPVDRNGPVHAPEVVTEIPNIDHRYGDRRAEIIGIAVLDPYGRKLPLLEPHSDIVVRISVRANASLQMPNVGFMLRNHLGVDFAGTNTTREDIELPPMEEGDVYTLDFHLEVPDLYPASFSFSPAIADGTLMNYQMCDWIDNAVSLQMAPGNGQVYGYMHLPCKVEVNARLDDNRKVAEAQLG</sequence>
<dbReference type="CDD" id="cd03220">
    <property type="entry name" value="ABC_KpsT_Wzt"/>
    <property type="match status" value="1"/>
</dbReference>
<keyword evidence="3" id="KW-0547">Nucleotide-binding</keyword>
<dbReference type="Pfam" id="PF00005">
    <property type="entry name" value="ABC_tran"/>
    <property type="match status" value="1"/>
</dbReference>
<evidence type="ECO:0000313" key="6">
    <source>
        <dbReference type="EMBL" id="QOY85824.1"/>
    </source>
</evidence>
<evidence type="ECO:0000256" key="4">
    <source>
        <dbReference type="ARBA" id="ARBA00022840"/>
    </source>
</evidence>
<dbReference type="PANTHER" id="PTHR46743:SF2">
    <property type="entry name" value="TEICHOIC ACIDS EXPORT ATP-BINDING PROTEIN TAGH"/>
    <property type="match status" value="1"/>
</dbReference>
<gene>
    <name evidence="6" type="ORF">IRI77_23770</name>
</gene>